<dbReference type="GO" id="GO:0015421">
    <property type="term" value="F:ABC-type oligopeptide transporter activity"/>
    <property type="evidence" value="ECO:0007669"/>
    <property type="project" value="TreeGrafter"/>
</dbReference>
<feature type="transmembrane region" description="Helical" evidence="10">
    <location>
        <begin position="245"/>
        <end position="265"/>
    </location>
</feature>
<dbReference type="NCBIfam" id="TIGR02868">
    <property type="entry name" value="CydC"/>
    <property type="match status" value="1"/>
</dbReference>
<dbReference type="OrthoDB" id="9802264at2"/>
<accession>A0A3A3G9W2</accession>
<keyword evidence="9 10" id="KW-0472">Membrane</keyword>
<keyword evidence="6" id="KW-0645">Protease</keyword>
<feature type="domain" description="ABC transporter" evidence="11">
    <location>
        <begin position="342"/>
        <end position="576"/>
    </location>
</feature>
<dbReference type="GO" id="GO:0034775">
    <property type="term" value="P:glutathione transmembrane transport"/>
    <property type="evidence" value="ECO:0007669"/>
    <property type="project" value="InterPro"/>
</dbReference>
<keyword evidence="4 10" id="KW-0812">Transmembrane</keyword>
<dbReference type="CDD" id="cd03247">
    <property type="entry name" value="ABCC_cytochrome_bd"/>
    <property type="match status" value="1"/>
</dbReference>
<keyword evidence="6" id="KW-0788">Thiol protease</keyword>
<dbReference type="SMART" id="SM00382">
    <property type="entry name" value="AAA"/>
    <property type="match status" value="1"/>
</dbReference>
<dbReference type="PROSITE" id="PS50929">
    <property type="entry name" value="ABC_TM1F"/>
    <property type="match status" value="1"/>
</dbReference>
<comment type="caution">
    <text evidence="13">The sequence shown here is derived from an EMBL/GenBank/DDBJ whole genome shotgun (WGS) entry which is preliminary data.</text>
</comment>
<dbReference type="PANTHER" id="PTHR43394:SF1">
    <property type="entry name" value="ATP-BINDING CASSETTE SUB-FAMILY B MEMBER 10, MITOCHONDRIAL"/>
    <property type="match status" value="1"/>
</dbReference>
<keyword evidence="8 10" id="KW-1133">Transmembrane helix</keyword>
<dbReference type="EMBL" id="QYZD01000041">
    <property type="protein sequence ID" value="RJG18976.1"/>
    <property type="molecule type" value="Genomic_DNA"/>
</dbReference>
<feature type="transmembrane region" description="Helical" evidence="10">
    <location>
        <begin position="161"/>
        <end position="181"/>
    </location>
</feature>
<reference evidence="13 14" key="1">
    <citation type="submission" date="2018-09" db="EMBL/GenBank/DDBJ databases">
        <title>Paenibacillus SK2017-BO5.</title>
        <authorList>
            <person name="Piskunova J.V."/>
            <person name="Dubiley S.A."/>
            <person name="Severinov K.V."/>
        </authorList>
    </citation>
    <scope>NUCLEOTIDE SEQUENCE [LARGE SCALE GENOMIC DNA]</scope>
    <source>
        <strain evidence="13 14">BO5</strain>
    </source>
</reference>
<dbReference type="InterPro" id="IPR003439">
    <property type="entry name" value="ABC_transporter-like_ATP-bd"/>
</dbReference>
<dbReference type="RefSeq" id="WP_119796310.1">
    <property type="nucleotide sequence ID" value="NZ_QYZD01000041.1"/>
</dbReference>
<comment type="subcellular location">
    <subcellularLocation>
        <location evidence="1">Cell membrane</location>
        <topology evidence="1">Multi-pass membrane protein</topology>
    </subcellularLocation>
</comment>
<sequence>MNREGWIMPYMRRYAGRFAVIIALGVLTVLCASSLTFTSGYLISKSALRPENILLVYVPIVLVRTFGIGRAVVHYVERLVGHDAVLRILSQMRERMYRILEPQALFLRSRFRTGDLLSTLADDIEQLQNVYLRTVFPGAVALVAYAACIAALGWFDLPFALFIGLLLLLLIAVLPWVSLLITRTWQTRIKQERNVLYQRLTDAVIGMSDWVISGRTSRFTAEYEEGEQSVARMERRLNGWARLRMLLGQCVVAAVLVLMLCWAGGQYADGRIAATLIAAFTLVVFPLMDGFLPVSDAVEKLPQYQDSLERLAKLDAPAGEQPVRPAAEAELRPALASGEAHIRLEQVRYRYDKTADWTLDGLSLDVPQGRRIAVIGRSGAGKSTLLKLVQGALAPDEGQVLLNGIPAASYGEHIPEMIAVLNQSPHLFDTTVANNIRLGRPDASDEDIRRVVRQVGLETLVDSLPDGYDTRMLETGGRFSGGERQRIALARILLQDTPVVILDEPTVGLDPQTERALLATMFTALQGKSLLWITHHLVGVEQMDEVIFIENGRIEMRGPHAELLERYPRYRNLYHLDRPALLSRI</sequence>
<dbReference type="InterPro" id="IPR011527">
    <property type="entry name" value="ABC1_TM_dom"/>
</dbReference>
<evidence type="ECO:0000313" key="13">
    <source>
        <dbReference type="EMBL" id="RJG18976.1"/>
    </source>
</evidence>
<dbReference type="GO" id="GO:0008234">
    <property type="term" value="F:cysteine-type peptidase activity"/>
    <property type="evidence" value="ECO:0007669"/>
    <property type="project" value="UniProtKB-KW"/>
</dbReference>
<dbReference type="Pfam" id="PF00005">
    <property type="entry name" value="ABC_tran"/>
    <property type="match status" value="1"/>
</dbReference>
<dbReference type="PROSITE" id="PS00211">
    <property type="entry name" value="ABC_TRANSPORTER_1"/>
    <property type="match status" value="1"/>
</dbReference>
<evidence type="ECO:0000256" key="5">
    <source>
        <dbReference type="ARBA" id="ARBA00022741"/>
    </source>
</evidence>
<evidence type="ECO:0000256" key="7">
    <source>
        <dbReference type="ARBA" id="ARBA00022840"/>
    </source>
</evidence>
<dbReference type="InterPro" id="IPR014223">
    <property type="entry name" value="ABC_CydC/D"/>
</dbReference>
<keyword evidence="6" id="KW-0378">Hydrolase</keyword>
<dbReference type="GO" id="GO:0005524">
    <property type="term" value="F:ATP binding"/>
    <property type="evidence" value="ECO:0007669"/>
    <property type="project" value="UniProtKB-KW"/>
</dbReference>
<evidence type="ECO:0000259" key="12">
    <source>
        <dbReference type="PROSITE" id="PS50929"/>
    </source>
</evidence>
<dbReference type="Proteomes" id="UP000266177">
    <property type="component" value="Unassembled WGS sequence"/>
</dbReference>
<dbReference type="GO" id="GO:0016887">
    <property type="term" value="F:ATP hydrolysis activity"/>
    <property type="evidence" value="ECO:0007669"/>
    <property type="project" value="InterPro"/>
</dbReference>
<dbReference type="PANTHER" id="PTHR43394">
    <property type="entry name" value="ATP-DEPENDENT PERMEASE MDL1, MITOCHONDRIAL"/>
    <property type="match status" value="1"/>
</dbReference>
<dbReference type="Pfam" id="PF00664">
    <property type="entry name" value="ABC_membrane"/>
    <property type="match status" value="1"/>
</dbReference>
<keyword evidence="2" id="KW-0813">Transport</keyword>
<dbReference type="InterPro" id="IPR027417">
    <property type="entry name" value="P-loop_NTPase"/>
</dbReference>
<protein>
    <submittedName>
        <fullName evidence="13">Thiol reductant ABC exporter subunit CydC</fullName>
    </submittedName>
</protein>
<dbReference type="SUPFAM" id="SSF90123">
    <property type="entry name" value="ABC transporter transmembrane region"/>
    <property type="match status" value="1"/>
</dbReference>
<evidence type="ECO:0000256" key="4">
    <source>
        <dbReference type="ARBA" id="ARBA00022692"/>
    </source>
</evidence>
<gene>
    <name evidence="13" type="primary">cydC</name>
    <name evidence="13" type="ORF">DQX05_26540</name>
</gene>
<evidence type="ECO:0000256" key="6">
    <source>
        <dbReference type="ARBA" id="ARBA00022807"/>
    </source>
</evidence>
<dbReference type="PROSITE" id="PS50893">
    <property type="entry name" value="ABC_TRANSPORTER_2"/>
    <property type="match status" value="1"/>
</dbReference>
<dbReference type="InterPro" id="IPR017871">
    <property type="entry name" value="ABC_transporter-like_CS"/>
</dbReference>
<evidence type="ECO:0000256" key="10">
    <source>
        <dbReference type="SAM" id="Phobius"/>
    </source>
</evidence>
<dbReference type="Gene3D" id="3.40.50.300">
    <property type="entry name" value="P-loop containing nucleotide triphosphate hydrolases"/>
    <property type="match status" value="1"/>
</dbReference>
<dbReference type="FunFam" id="3.40.50.300:FF:000299">
    <property type="entry name" value="ABC transporter ATP-binding protein/permease"/>
    <property type="match status" value="1"/>
</dbReference>
<dbReference type="InterPro" id="IPR003593">
    <property type="entry name" value="AAA+_ATPase"/>
</dbReference>
<keyword evidence="7" id="KW-0067">ATP-binding</keyword>
<feature type="transmembrane region" description="Helical" evidence="10">
    <location>
        <begin position="54"/>
        <end position="73"/>
    </location>
</feature>
<evidence type="ECO:0000256" key="8">
    <source>
        <dbReference type="ARBA" id="ARBA00022989"/>
    </source>
</evidence>
<evidence type="ECO:0000259" key="11">
    <source>
        <dbReference type="PROSITE" id="PS50893"/>
    </source>
</evidence>
<dbReference type="GO" id="GO:0005886">
    <property type="term" value="C:plasma membrane"/>
    <property type="evidence" value="ECO:0007669"/>
    <property type="project" value="UniProtKB-SubCell"/>
</dbReference>
<dbReference type="InterPro" id="IPR039421">
    <property type="entry name" value="Type_1_exporter"/>
</dbReference>
<dbReference type="AlphaFoldDB" id="A0A3A3G9W2"/>
<evidence type="ECO:0000256" key="3">
    <source>
        <dbReference type="ARBA" id="ARBA00022475"/>
    </source>
</evidence>
<keyword evidence="3" id="KW-1003">Cell membrane</keyword>
<dbReference type="Gene3D" id="1.20.1560.10">
    <property type="entry name" value="ABC transporter type 1, transmembrane domain"/>
    <property type="match status" value="1"/>
</dbReference>
<organism evidence="13 14">
    <name type="scientific">Paenibacillus thiaminolyticus</name>
    <name type="common">Bacillus thiaminolyticus</name>
    <dbReference type="NCBI Taxonomy" id="49283"/>
    <lineage>
        <taxon>Bacteria</taxon>
        <taxon>Bacillati</taxon>
        <taxon>Bacillota</taxon>
        <taxon>Bacilli</taxon>
        <taxon>Bacillales</taxon>
        <taxon>Paenibacillaceae</taxon>
        <taxon>Paenibacillus</taxon>
    </lineage>
</organism>
<feature type="transmembrane region" description="Helical" evidence="10">
    <location>
        <begin position="271"/>
        <end position="292"/>
    </location>
</feature>
<feature type="transmembrane region" description="Helical" evidence="10">
    <location>
        <begin position="135"/>
        <end position="155"/>
    </location>
</feature>
<keyword evidence="5" id="KW-0547">Nucleotide-binding</keyword>
<evidence type="ECO:0000256" key="9">
    <source>
        <dbReference type="ARBA" id="ARBA00023136"/>
    </source>
</evidence>
<proteinExistence type="predicted"/>
<feature type="domain" description="ABC transmembrane type-1" evidence="12">
    <location>
        <begin position="19"/>
        <end position="303"/>
    </location>
</feature>
<evidence type="ECO:0000256" key="2">
    <source>
        <dbReference type="ARBA" id="ARBA00022448"/>
    </source>
</evidence>
<name>A0A3A3G9W2_PANTH</name>
<dbReference type="InterPro" id="IPR036640">
    <property type="entry name" value="ABC1_TM_sf"/>
</dbReference>
<evidence type="ECO:0000313" key="14">
    <source>
        <dbReference type="Proteomes" id="UP000266177"/>
    </source>
</evidence>
<dbReference type="GO" id="GO:0045454">
    <property type="term" value="P:cell redox homeostasis"/>
    <property type="evidence" value="ECO:0007669"/>
    <property type="project" value="InterPro"/>
</dbReference>
<evidence type="ECO:0000256" key="1">
    <source>
        <dbReference type="ARBA" id="ARBA00004651"/>
    </source>
</evidence>
<dbReference type="SUPFAM" id="SSF52540">
    <property type="entry name" value="P-loop containing nucleoside triphosphate hydrolases"/>
    <property type="match status" value="1"/>
</dbReference>